<comment type="caution">
    <text evidence="6">The sequence shown here is derived from an EMBL/GenBank/DDBJ whole genome shotgun (WGS) entry which is preliminary data.</text>
</comment>
<dbReference type="InterPro" id="IPR053157">
    <property type="entry name" value="Sterol_Uptake_Regulator"/>
</dbReference>
<keyword evidence="1" id="KW-0805">Transcription regulation</keyword>
<evidence type="ECO:0000256" key="1">
    <source>
        <dbReference type="ARBA" id="ARBA00023015"/>
    </source>
</evidence>
<dbReference type="PROSITE" id="PS50048">
    <property type="entry name" value="ZN2_CY6_FUNGAL_2"/>
    <property type="match status" value="1"/>
</dbReference>
<name>A0AAN5BU48_ASPOZ</name>
<dbReference type="AlphaFoldDB" id="A0AAN5BU48"/>
<feature type="domain" description="Zn(2)-C6 fungal-type" evidence="5">
    <location>
        <begin position="13"/>
        <end position="43"/>
    </location>
</feature>
<evidence type="ECO:0000313" key="7">
    <source>
        <dbReference type="Proteomes" id="UP001165205"/>
    </source>
</evidence>
<evidence type="ECO:0000259" key="5">
    <source>
        <dbReference type="PROSITE" id="PS50048"/>
    </source>
</evidence>
<dbReference type="GO" id="GO:0008270">
    <property type="term" value="F:zinc ion binding"/>
    <property type="evidence" value="ECO:0007669"/>
    <property type="project" value="InterPro"/>
</dbReference>
<dbReference type="EMBL" id="BSYA01000027">
    <property type="protein sequence ID" value="GMG26549.1"/>
    <property type="molecule type" value="Genomic_DNA"/>
</dbReference>
<keyword evidence="2" id="KW-0238">DNA-binding</keyword>
<dbReference type="SUPFAM" id="SSF57701">
    <property type="entry name" value="Zn2/Cys6 DNA-binding domain"/>
    <property type="match status" value="1"/>
</dbReference>
<evidence type="ECO:0000256" key="4">
    <source>
        <dbReference type="ARBA" id="ARBA00023242"/>
    </source>
</evidence>
<protein>
    <submittedName>
        <fullName evidence="6">Unnamed protein product</fullName>
    </submittedName>
</protein>
<dbReference type="PANTHER" id="PTHR47784:SF10">
    <property type="entry name" value="TRANSCRIPTION FACTOR, PUTATIVE (AFU_ORTHOLOGUE AFUA_6G14150)-RELATED"/>
    <property type="match status" value="1"/>
</dbReference>
<dbReference type="InterPro" id="IPR001138">
    <property type="entry name" value="Zn2Cys6_DnaBD"/>
</dbReference>
<dbReference type="CDD" id="cd00067">
    <property type="entry name" value="GAL4"/>
    <property type="match status" value="1"/>
</dbReference>
<evidence type="ECO:0000256" key="2">
    <source>
        <dbReference type="ARBA" id="ARBA00023125"/>
    </source>
</evidence>
<gene>
    <name evidence="6" type="ORF">Aory04_000334600</name>
</gene>
<organism evidence="6 7">
    <name type="scientific">Aspergillus oryzae</name>
    <name type="common">Yellow koji mold</name>
    <dbReference type="NCBI Taxonomy" id="5062"/>
    <lineage>
        <taxon>Eukaryota</taxon>
        <taxon>Fungi</taxon>
        <taxon>Dikarya</taxon>
        <taxon>Ascomycota</taxon>
        <taxon>Pezizomycotina</taxon>
        <taxon>Eurotiomycetes</taxon>
        <taxon>Eurotiomycetidae</taxon>
        <taxon>Eurotiales</taxon>
        <taxon>Aspergillaceae</taxon>
        <taxon>Aspergillus</taxon>
        <taxon>Aspergillus subgen. Circumdati</taxon>
    </lineage>
</organism>
<accession>A0AAN5BU48</accession>
<dbReference type="InterPro" id="IPR036864">
    <property type="entry name" value="Zn2-C6_fun-type_DNA-bd_sf"/>
</dbReference>
<sequence length="401" mass="44813">MPRRRAHTKSRHGCERCKRRRIKCDEAGPPCSHCAARKADCRYAIGGLFRHSDWSEQCQNPPISATYQINQSATSYESGTNLPFASEASHNALTPVPKGRMRELQLMHVWSLKTCRSFSSNLSGVFQSFMVEQAFHHPFLMDSLLALTSLHIASGTASSNDNDVNNHHGSLNLALVSEYIDDALHYQNSAVPAFSSALENISPLNCDALFACSVIMMACAFAAPLIGSSRGNTRESLTSPFHFVKGIHSVIDKARPWMANGPFRFAIITHSDDDWESSQQDNEVFHRLRKLCFHGDPAIRNILFHSITLLRNCFAKDETMAIPWIVVVGEDFADLVQQEVPMALLVYMYWGVLLSRLKEVWWATLSGRGIVNDLAKELAGIDGWTEAIQWATEEVGTNKEN</sequence>
<dbReference type="GO" id="GO:0003677">
    <property type="term" value="F:DNA binding"/>
    <property type="evidence" value="ECO:0007669"/>
    <property type="project" value="UniProtKB-KW"/>
</dbReference>
<dbReference type="PROSITE" id="PS00463">
    <property type="entry name" value="ZN2_CY6_FUNGAL_1"/>
    <property type="match status" value="1"/>
</dbReference>
<keyword evidence="4" id="KW-0539">Nucleus</keyword>
<dbReference type="GO" id="GO:0001228">
    <property type="term" value="F:DNA-binding transcription activator activity, RNA polymerase II-specific"/>
    <property type="evidence" value="ECO:0007669"/>
    <property type="project" value="TreeGrafter"/>
</dbReference>
<dbReference type="PANTHER" id="PTHR47784">
    <property type="entry name" value="STEROL UPTAKE CONTROL PROTEIN 2"/>
    <property type="match status" value="1"/>
</dbReference>
<reference evidence="6" key="1">
    <citation type="submission" date="2023-04" db="EMBL/GenBank/DDBJ databases">
        <title>Aspergillus oryzae NBRC 4228.</title>
        <authorList>
            <person name="Ichikawa N."/>
            <person name="Sato H."/>
            <person name="Tonouchi N."/>
        </authorList>
    </citation>
    <scope>NUCLEOTIDE SEQUENCE</scope>
    <source>
        <strain evidence="6">NBRC 4228</strain>
    </source>
</reference>
<dbReference type="Gene3D" id="4.10.240.10">
    <property type="entry name" value="Zn(2)-C6 fungal-type DNA-binding domain"/>
    <property type="match status" value="1"/>
</dbReference>
<keyword evidence="3" id="KW-0804">Transcription</keyword>
<evidence type="ECO:0000313" key="6">
    <source>
        <dbReference type="EMBL" id="GMG26549.1"/>
    </source>
</evidence>
<proteinExistence type="predicted"/>
<dbReference type="SMART" id="SM00066">
    <property type="entry name" value="GAL4"/>
    <property type="match status" value="1"/>
</dbReference>
<dbReference type="Proteomes" id="UP001165205">
    <property type="component" value="Unassembled WGS sequence"/>
</dbReference>
<evidence type="ECO:0000256" key="3">
    <source>
        <dbReference type="ARBA" id="ARBA00023163"/>
    </source>
</evidence>
<dbReference type="Pfam" id="PF00172">
    <property type="entry name" value="Zn_clus"/>
    <property type="match status" value="1"/>
</dbReference>